<evidence type="ECO:0000313" key="8">
    <source>
        <dbReference type="EMBL" id="ARC53531.1"/>
    </source>
</evidence>
<comment type="pathway">
    <text evidence="1 7">Cofactor biosynthesis; riboflavin biosynthesis; riboflavin from 2-hydroxy-3-oxobutyl phosphate and 5-amino-6-(D-ribitylamino)uracil: step 1/2.</text>
</comment>
<comment type="catalytic activity">
    <reaction evidence="6 7">
        <text>(2S)-2-hydroxy-3-oxobutyl phosphate + 5-amino-6-(D-ribitylamino)uracil = 6,7-dimethyl-8-(1-D-ribityl)lumazine + phosphate + 2 H2O + H(+)</text>
        <dbReference type="Rhea" id="RHEA:26152"/>
        <dbReference type="ChEBI" id="CHEBI:15377"/>
        <dbReference type="ChEBI" id="CHEBI:15378"/>
        <dbReference type="ChEBI" id="CHEBI:15934"/>
        <dbReference type="ChEBI" id="CHEBI:43474"/>
        <dbReference type="ChEBI" id="CHEBI:58201"/>
        <dbReference type="ChEBI" id="CHEBI:58830"/>
        <dbReference type="EC" id="2.5.1.78"/>
    </reaction>
</comment>
<organism evidence="8 9">
    <name type="scientific">Candidatus Riesia pediculischaeffi</name>
    <dbReference type="NCBI Taxonomy" id="428411"/>
    <lineage>
        <taxon>Bacteria</taxon>
        <taxon>Pseudomonadati</taxon>
        <taxon>Pseudomonadota</taxon>
        <taxon>Gammaproteobacteria</taxon>
        <taxon>Enterobacterales</taxon>
        <taxon>Enterobacteriaceae</taxon>
        <taxon>Candidatus Riesia</taxon>
    </lineage>
</organism>
<proteinExistence type="inferred from homology"/>
<evidence type="ECO:0000256" key="1">
    <source>
        <dbReference type="ARBA" id="ARBA00004917"/>
    </source>
</evidence>
<dbReference type="PANTHER" id="PTHR21058:SF0">
    <property type="entry name" value="6,7-DIMETHYL-8-RIBITYLLUMAZINE SYNTHASE"/>
    <property type="match status" value="1"/>
</dbReference>
<dbReference type="EC" id="2.5.1.78" evidence="3 7"/>
<dbReference type="InterPro" id="IPR002180">
    <property type="entry name" value="LS/RS"/>
</dbReference>
<dbReference type="CDD" id="cd09209">
    <property type="entry name" value="Lumazine_synthase-I"/>
    <property type="match status" value="1"/>
</dbReference>
<dbReference type="EMBL" id="CP012839">
    <property type="protein sequence ID" value="ARC53531.1"/>
    <property type="molecule type" value="Genomic_DNA"/>
</dbReference>
<dbReference type="Pfam" id="PF00885">
    <property type="entry name" value="DMRL_synthase"/>
    <property type="match status" value="1"/>
</dbReference>
<evidence type="ECO:0000256" key="6">
    <source>
        <dbReference type="ARBA" id="ARBA00048785"/>
    </source>
</evidence>
<accession>A0A1V0HLF0</accession>
<dbReference type="SUPFAM" id="SSF52121">
    <property type="entry name" value="Lumazine synthase"/>
    <property type="match status" value="1"/>
</dbReference>
<dbReference type="Proteomes" id="UP000242793">
    <property type="component" value="Chromosome"/>
</dbReference>
<feature type="active site" description="Proton donor" evidence="7">
    <location>
        <position position="92"/>
    </location>
</feature>
<feature type="binding site" evidence="7">
    <location>
        <begin position="60"/>
        <end position="62"/>
    </location>
    <ligand>
        <name>5-amino-6-(D-ribitylamino)uracil</name>
        <dbReference type="ChEBI" id="CHEBI:15934"/>
    </ligand>
</feature>
<dbReference type="RefSeq" id="WP_080626700.1">
    <property type="nucleotide sequence ID" value="NZ_CP012839.1"/>
</dbReference>
<keyword evidence="4 7" id="KW-0686">Riboflavin biosynthesis</keyword>
<feature type="binding site" evidence="7">
    <location>
        <begin position="84"/>
        <end position="86"/>
    </location>
    <ligand>
        <name>5-amino-6-(D-ribitylamino)uracil</name>
        <dbReference type="ChEBI" id="CHEBI:15934"/>
    </ligand>
</feature>
<feature type="binding site" evidence="7">
    <location>
        <position position="131"/>
    </location>
    <ligand>
        <name>(2S)-2-hydroxy-3-oxobutyl phosphate</name>
        <dbReference type="ChEBI" id="CHEBI:58830"/>
    </ligand>
</feature>
<reference evidence="8 9" key="1">
    <citation type="submission" date="2015-10" db="EMBL/GenBank/DDBJ databases">
        <title>Survey of human and primate louse endosymbionts.</title>
        <authorList>
            <person name="Boyd B.M."/>
        </authorList>
    </citation>
    <scope>NUCLEOTIDE SEQUENCE [LARGE SCALE GENOMIC DNA]</scope>
    <source>
        <strain evidence="8 9">PTSK</strain>
    </source>
</reference>
<dbReference type="NCBIfam" id="NF000812">
    <property type="entry name" value="PRK00061.1-4"/>
    <property type="match status" value="1"/>
</dbReference>
<gene>
    <name evidence="7 8" type="primary">ribH</name>
    <name evidence="8" type="ORF">AOQ87_01875</name>
</gene>
<sequence>MSLKRIQGSLSCSDSVKIAIIISRFNRFINDNLLNGAVDILRRIGGLKKENISVVEVPGAYEIPLVVKILSESGKYQSIITIATIIKGETKHFEYICNSCNVEIPKISMEYNIPISCGILVAENIDQAIARSGLKMGNKGSDAALVSLEMINLVKKISNISRIGNHS</sequence>
<name>A0A1V0HLF0_9ENTR</name>
<dbReference type="NCBIfam" id="TIGR00114">
    <property type="entry name" value="lumazine-synth"/>
    <property type="match status" value="1"/>
</dbReference>
<evidence type="ECO:0000256" key="2">
    <source>
        <dbReference type="ARBA" id="ARBA00007424"/>
    </source>
</evidence>
<dbReference type="GO" id="GO:0005829">
    <property type="term" value="C:cytosol"/>
    <property type="evidence" value="ECO:0007669"/>
    <property type="project" value="TreeGrafter"/>
</dbReference>
<dbReference type="HAMAP" id="MF_00178">
    <property type="entry name" value="Lumazine_synth"/>
    <property type="match status" value="1"/>
</dbReference>
<feature type="binding site" evidence="7">
    <location>
        <position position="25"/>
    </location>
    <ligand>
        <name>5-amino-6-(D-ribitylamino)uracil</name>
        <dbReference type="ChEBI" id="CHEBI:15934"/>
    </ligand>
</feature>
<dbReference type="InterPro" id="IPR034964">
    <property type="entry name" value="LS"/>
</dbReference>
<comment type="subunit">
    <text evidence="7">Forms an icosahedral capsid composed of 60 subunits, arranged as a dodecamer of pentamers.</text>
</comment>
<evidence type="ECO:0000256" key="7">
    <source>
        <dbReference type="HAMAP-Rule" id="MF_00178"/>
    </source>
</evidence>
<keyword evidence="5 7" id="KW-0808">Transferase</keyword>
<dbReference type="GO" id="GO:0009349">
    <property type="term" value="C:riboflavin synthase complex"/>
    <property type="evidence" value="ECO:0007669"/>
    <property type="project" value="UniProtKB-UniRule"/>
</dbReference>
<keyword evidence="9" id="KW-1185">Reference proteome</keyword>
<evidence type="ECO:0000313" key="9">
    <source>
        <dbReference type="Proteomes" id="UP000242793"/>
    </source>
</evidence>
<comment type="similarity">
    <text evidence="2 7">Belongs to the DMRL synthase family.</text>
</comment>
<dbReference type="Gene3D" id="3.40.50.960">
    <property type="entry name" value="Lumazine/riboflavin synthase"/>
    <property type="match status" value="1"/>
</dbReference>
<evidence type="ECO:0000256" key="4">
    <source>
        <dbReference type="ARBA" id="ARBA00022619"/>
    </source>
</evidence>
<dbReference type="STRING" id="428411.AOQ87_01875"/>
<feature type="binding site" evidence="7">
    <location>
        <begin position="89"/>
        <end position="90"/>
    </location>
    <ligand>
        <name>(2S)-2-hydroxy-3-oxobutyl phosphate</name>
        <dbReference type="ChEBI" id="CHEBI:58830"/>
    </ligand>
</feature>
<evidence type="ECO:0000256" key="5">
    <source>
        <dbReference type="ARBA" id="ARBA00022679"/>
    </source>
</evidence>
<evidence type="ECO:0000256" key="3">
    <source>
        <dbReference type="ARBA" id="ARBA00012664"/>
    </source>
</evidence>
<dbReference type="UniPathway" id="UPA00275">
    <property type="reaction ID" value="UER00404"/>
</dbReference>
<dbReference type="AlphaFoldDB" id="A0A1V0HLF0"/>
<comment type="caution">
    <text evidence="7">Lacks conserved residue(s) required for the propagation of feature annotation.</text>
</comment>
<comment type="function">
    <text evidence="7">Catalyzes the formation of 6,7-dimethyl-8-ribityllumazine by condensation of 5-amino-6-(D-ribitylamino)uracil with 3,4-dihydroxy-2-butanone 4-phosphate. This is the penultimate step in the biosynthesis of riboflavin.</text>
</comment>
<dbReference type="KEGG" id="rped:AOQ87_01875"/>
<dbReference type="InterPro" id="IPR036467">
    <property type="entry name" value="LS/RS_sf"/>
</dbReference>
<dbReference type="PANTHER" id="PTHR21058">
    <property type="entry name" value="6,7-DIMETHYL-8-RIBITYLLUMAZINE SYNTHASE DMRL SYNTHASE LUMAZINE SYNTHASE"/>
    <property type="match status" value="1"/>
</dbReference>
<protein>
    <recommendedName>
        <fullName evidence="3 7">6,7-dimethyl-8-ribityllumazine synthase</fullName>
        <shortName evidence="7">DMRL synthase</shortName>
        <shortName evidence="7">LS</shortName>
        <shortName evidence="7">Lumazine synthase</shortName>
        <ecNumber evidence="3 7">2.5.1.78</ecNumber>
    </recommendedName>
</protein>
<dbReference type="GO" id="GO:0009231">
    <property type="term" value="P:riboflavin biosynthetic process"/>
    <property type="evidence" value="ECO:0007669"/>
    <property type="project" value="UniProtKB-UniRule"/>
</dbReference>
<dbReference type="GO" id="GO:0000906">
    <property type="term" value="F:6,7-dimethyl-8-ribityllumazine synthase activity"/>
    <property type="evidence" value="ECO:0007669"/>
    <property type="project" value="UniProtKB-UniRule"/>
</dbReference>